<name>N6UMM6_DENPD</name>
<proteinExistence type="predicted"/>
<dbReference type="AlphaFoldDB" id="N6UMM6"/>
<dbReference type="PANTHER" id="PTHR11012:SF30">
    <property type="entry name" value="PROTEIN KINASE-LIKE DOMAIN-CONTAINING"/>
    <property type="match status" value="1"/>
</dbReference>
<sequence length="100" mass="11210">MTTCIQSEIYQWIADTFKENQFKDLSAEIVGTSEQGEGYLGNITFAKVTGVPFSGKTKEFHVVIKSGKRGDGTTNLCPVQLAYERENFFYDKAVPAFQEI</sequence>
<dbReference type="PANTHER" id="PTHR11012">
    <property type="entry name" value="PROTEIN KINASE-LIKE DOMAIN-CONTAINING"/>
    <property type="match status" value="1"/>
</dbReference>
<evidence type="ECO:0000313" key="1">
    <source>
        <dbReference type="EMBL" id="ENN79972.1"/>
    </source>
</evidence>
<accession>N6UMM6</accession>
<dbReference type="EMBL" id="KB740623">
    <property type="protein sequence ID" value="ENN79972.1"/>
    <property type="molecule type" value="Genomic_DNA"/>
</dbReference>
<protein>
    <submittedName>
        <fullName evidence="1">Uncharacterized protein</fullName>
    </submittedName>
</protein>
<feature type="non-terminal residue" evidence="1">
    <location>
        <position position="1"/>
    </location>
</feature>
<organism evidence="1">
    <name type="scientific">Dendroctonus ponderosae</name>
    <name type="common">Mountain pine beetle</name>
    <dbReference type="NCBI Taxonomy" id="77166"/>
    <lineage>
        <taxon>Eukaryota</taxon>
        <taxon>Metazoa</taxon>
        <taxon>Ecdysozoa</taxon>
        <taxon>Arthropoda</taxon>
        <taxon>Hexapoda</taxon>
        <taxon>Insecta</taxon>
        <taxon>Pterygota</taxon>
        <taxon>Neoptera</taxon>
        <taxon>Endopterygota</taxon>
        <taxon>Coleoptera</taxon>
        <taxon>Polyphaga</taxon>
        <taxon>Cucujiformia</taxon>
        <taxon>Curculionidae</taxon>
        <taxon>Scolytinae</taxon>
        <taxon>Dendroctonus</taxon>
    </lineage>
</organism>
<dbReference type="HOGENOM" id="CLU_2308861_0_0_1"/>
<dbReference type="OrthoDB" id="190089at2759"/>
<reference evidence="1" key="1">
    <citation type="journal article" date="2013" name="Genome Biol.">
        <title>Draft genome of the mountain pine beetle, Dendroctonus ponderosae Hopkins, a major forest pest.</title>
        <authorList>
            <person name="Keeling C.I."/>
            <person name="Yuen M.M."/>
            <person name="Liao N.Y."/>
            <person name="Docking T.R."/>
            <person name="Chan S.K."/>
            <person name="Taylor G.A."/>
            <person name="Palmquist D.L."/>
            <person name="Jackman S.D."/>
            <person name="Nguyen A."/>
            <person name="Li M."/>
            <person name="Henderson H."/>
            <person name="Janes J.K."/>
            <person name="Zhao Y."/>
            <person name="Pandoh P."/>
            <person name="Moore R."/>
            <person name="Sperling F.A."/>
            <person name="Huber D.P."/>
            <person name="Birol I."/>
            <person name="Jones S.J."/>
            <person name="Bohlmann J."/>
        </authorList>
    </citation>
    <scope>NUCLEOTIDE SEQUENCE</scope>
</reference>
<gene>
    <name evidence="1" type="ORF">YQE_03595</name>
</gene>